<sequence length="80" mass="8107">MDQPAPARHDADVVAIHPSPTSDAAGAPAWESELADLTGMPLTDVESLAPLSPGARLLGEVLRARSSIRGGGGDPPGRAE</sequence>
<dbReference type="EMBL" id="JACEHE010000010">
    <property type="protein sequence ID" value="MBA2947583.1"/>
    <property type="molecule type" value="Genomic_DNA"/>
</dbReference>
<gene>
    <name evidence="2" type="ORF">H1D24_17660</name>
</gene>
<accession>A0A7W0I9S9</accession>
<protein>
    <submittedName>
        <fullName evidence="2">Uncharacterized protein</fullName>
    </submittedName>
</protein>
<dbReference type="Proteomes" id="UP000545761">
    <property type="component" value="Unassembled WGS sequence"/>
</dbReference>
<dbReference type="AlphaFoldDB" id="A0A7W0I9S9"/>
<dbReference type="RefSeq" id="WP_181658562.1">
    <property type="nucleotide sequence ID" value="NZ_JACEHE010000010.1"/>
</dbReference>
<reference evidence="2 3" key="1">
    <citation type="submission" date="2020-07" db="EMBL/GenBank/DDBJ databases">
        <title>Streptomyces isolated from Indian soil.</title>
        <authorList>
            <person name="Mandal S."/>
            <person name="Maiti P.K."/>
        </authorList>
    </citation>
    <scope>NUCLEOTIDE SEQUENCE [LARGE SCALE GENOMIC DNA]</scope>
    <source>
        <strain evidence="2 3">PSKA28</strain>
    </source>
</reference>
<evidence type="ECO:0000256" key="1">
    <source>
        <dbReference type="SAM" id="MobiDB-lite"/>
    </source>
</evidence>
<evidence type="ECO:0000313" key="2">
    <source>
        <dbReference type="EMBL" id="MBA2947583.1"/>
    </source>
</evidence>
<feature type="region of interest" description="Disordered" evidence="1">
    <location>
        <begin position="1"/>
        <end position="27"/>
    </location>
</feature>
<proteinExistence type="predicted"/>
<name>A0A7W0I9S9_9ACTN</name>
<organism evidence="2 3">
    <name type="scientific">Streptomyces himalayensis subsp. himalayensis</name>
    <dbReference type="NCBI Taxonomy" id="2756131"/>
    <lineage>
        <taxon>Bacteria</taxon>
        <taxon>Bacillati</taxon>
        <taxon>Actinomycetota</taxon>
        <taxon>Actinomycetes</taxon>
        <taxon>Kitasatosporales</taxon>
        <taxon>Streptomycetaceae</taxon>
        <taxon>Streptomyces</taxon>
        <taxon>Streptomyces himalayensis</taxon>
    </lineage>
</organism>
<comment type="caution">
    <text evidence="2">The sequence shown here is derived from an EMBL/GenBank/DDBJ whole genome shotgun (WGS) entry which is preliminary data.</text>
</comment>
<evidence type="ECO:0000313" key="3">
    <source>
        <dbReference type="Proteomes" id="UP000545761"/>
    </source>
</evidence>